<keyword evidence="4" id="KW-0175">Coiled coil</keyword>
<dbReference type="GO" id="GO:0005737">
    <property type="term" value="C:cytoplasm"/>
    <property type="evidence" value="ECO:0007669"/>
    <property type="project" value="TreeGrafter"/>
</dbReference>
<feature type="compositionally biased region" description="Basic and acidic residues" evidence="5">
    <location>
        <begin position="369"/>
        <end position="378"/>
    </location>
</feature>
<evidence type="ECO:0000256" key="2">
    <source>
        <dbReference type="ARBA" id="ARBA00023043"/>
    </source>
</evidence>
<dbReference type="PROSITE" id="PS50088">
    <property type="entry name" value="ANK_REPEAT"/>
    <property type="match status" value="1"/>
</dbReference>
<evidence type="ECO:0000256" key="1">
    <source>
        <dbReference type="ARBA" id="ARBA00022737"/>
    </source>
</evidence>
<organism evidence="6">
    <name type="scientific">Attheya septentrionalis</name>
    <dbReference type="NCBI Taxonomy" id="420275"/>
    <lineage>
        <taxon>Eukaryota</taxon>
        <taxon>Sar</taxon>
        <taxon>Stramenopiles</taxon>
        <taxon>Ochrophyta</taxon>
        <taxon>Bacillariophyta</taxon>
        <taxon>Coscinodiscophyceae</taxon>
        <taxon>Chaetocerotophycidae</taxon>
        <taxon>Chaetocerotales</taxon>
        <taxon>Attheyaceae</taxon>
        <taxon>Attheya</taxon>
    </lineage>
</organism>
<dbReference type="GO" id="GO:0051017">
    <property type="term" value="P:actin filament bundle assembly"/>
    <property type="evidence" value="ECO:0007669"/>
    <property type="project" value="TreeGrafter"/>
</dbReference>
<dbReference type="PANTHER" id="PTHR24153:SF8">
    <property type="entry name" value="FORKED, ISOFORM F"/>
    <property type="match status" value="1"/>
</dbReference>
<feature type="compositionally biased region" description="Polar residues" evidence="5">
    <location>
        <begin position="384"/>
        <end position="403"/>
    </location>
</feature>
<evidence type="ECO:0000256" key="3">
    <source>
        <dbReference type="PROSITE-ProRule" id="PRU00023"/>
    </source>
</evidence>
<dbReference type="Gene3D" id="1.25.40.20">
    <property type="entry name" value="Ankyrin repeat-containing domain"/>
    <property type="match status" value="1"/>
</dbReference>
<evidence type="ECO:0000313" key="6">
    <source>
        <dbReference type="EMBL" id="CAD9818346.1"/>
    </source>
</evidence>
<dbReference type="SUPFAM" id="SSF48403">
    <property type="entry name" value="Ankyrin repeat"/>
    <property type="match status" value="1"/>
</dbReference>
<dbReference type="PROSITE" id="PS50297">
    <property type="entry name" value="ANK_REP_REGION"/>
    <property type="match status" value="1"/>
</dbReference>
<sequence length="418" mass="46923">MSSNYMCFMEAENETNERNTGKLDVATGRALLECDFDKNPTKLMKKIIGRDWKGAQGLIAGREAPSDESSPSQISLMLGLHVNPREEATTWVVRWEDSREIRWRVLPIHASMTHGAPLELIKDIIHHHPNGVFCEDDQGNLPLHVAYMYGRSESILQLLLEKNPDAYNKKNKKGRRPQDCAAQSPVPNRGMVFITKMAAAEANVYAEAKRALLTKQHEKELHSFSESLDLKTAELEDAKSDAETRISSVAAKHEVELQKLVDQHHYMVLGLKGEVEKFQRDAQKAYEEKCKECEKLIAEKESLEKNTFELEKNALELEKNTILLEKKALALKKEAIAQGLLMEDGKMIKGNRGILSPMKSDTRSSTTKSVEKKTDGVVKKRTPVASSKQLQAKSSGTEAITDENNAMFPSMGLESYNI</sequence>
<reference evidence="6" key="1">
    <citation type="submission" date="2021-01" db="EMBL/GenBank/DDBJ databases">
        <authorList>
            <person name="Corre E."/>
            <person name="Pelletier E."/>
            <person name="Niang G."/>
            <person name="Scheremetjew M."/>
            <person name="Finn R."/>
            <person name="Kale V."/>
            <person name="Holt S."/>
            <person name="Cochrane G."/>
            <person name="Meng A."/>
            <person name="Brown T."/>
            <person name="Cohen L."/>
        </authorList>
    </citation>
    <scope>NUCLEOTIDE SEQUENCE</scope>
    <source>
        <strain evidence="6">CCMP2084</strain>
    </source>
</reference>
<feature type="region of interest" description="Disordered" evidence="5">
    <location>
        <begin position="352"/>
        <end position="403"/>
    </location>
</feature>
<gene>
    <name evidence="6" type="ORF">ASEP1449_LOCUS10178</name>
</gene>
<dbReference type="InterPro" id="IPR002110">
    <property type="entry name" value="Ankyrin_rpt"/>
</dbReference>
<feature type="repeat" description="ANK" evidence="3">
    <location>
        <begin position="138"/>
        <end position="171"/>
    </location>
</feature>
<dbReference type="InterPro" id="IPR052420">
    <property type="entry name" value="Espin/Espin-like"/>
</dbReference>
<protein>
    <submittedName>
        <fullName evidence="6">Uncharacterized protein</fullName>
    </submittedName>
</protein>
<evidence type="ECO:0000256" key="4">
    <source>
        <dbReference type="SAM" id="Coils"/>
    </source>
</evidence>
<name>A0A7S2UFT8_9STRA</name>
<dbReference type="GO" id="GO:0051015">
    <property type="term" value="F:actin filament binding"/>
    <property type="evidence" value="ECO:0007669"/>
    <property type="project" value="TreeGrafter"/>
</dbReference>
<dbReference type="PANTHER" id="PTHR24153">
    <property type="entry name" value="ESPIN"/>
    <property type="match status" value="1"/>
</dbReference>
<keyword evidence="1" id="KW-0677">Repeat</keyword>
<keyword evidence="2 3" id="KW-0040">ANK repeat</keyword>
<evidence type="ECO:0000256" key="5">
    <source>
        <dbReference type="SAM" id="MobiDB-lite"/>
    </source>
</evidence>
<proteinExistence type="predicted"/>
<dbReference type="InterPro" id="IPR036770">
    <property type="entry name" value="Ankyrin_rpt-contain_sf"/>
</dbReference>
<dbReference type="EMBL" id="HBHQ01015257">
    <property type="protein sequence ID" value="CAD9818346.1"/>
    <property type="molecule type" value="Transcribed_RNA"/>
</dbReference>
<accession>A0A7S2UFT8</accession>
<feature type="coiled-coil region" evidence="4">
    <location>
        <begin position="283"/>
        <end position="320"/>
    </location>
</feature>
<dbReference type="AlphaFoldDB" id="A0A7S2UFT8"/>